<evidence type="ECO:0000256" key="1">
    <source>
        <dbReference type="ARBA" id="ARBA00009437"/>
    </source>
</evidence>
<dbReference type="Pfam" id="PF03466">
    <property type="entry name" value="LysR_substrate"/>
    <property type="match status" value="1"/>
</dbReference>
<organism evidence="7">
    <name type="scientific">Serratia marcescens</name>
    <dbReference type="NCBI Taxonomy" id="615"/>
    <lineage>
        <taxon>Bacteria</taxon>
        <taxon>Pseudomonadati</taxon>
        <taxon>Pseudomonadota</taxon>
        <taxon>Gammaproteobacteria</taxon>
        <taxon>Enterobacterales</taxon>
        <taxon>Yersiniaceae</taxon>
        <taxon>Serratia</taxon>
    </lineage>
</organism>
<dbReference type="InterPro" id="IPR005119">
    <property type="entry name" value="LysR_subst-bd"/>
</dbReference>
<dbReference type="PANTHER" id="PTHR30537:SF74">
    <property type="entry name" value="HTH-TYPE TRANSCRIPTIONAL REGULATOR TRPI"/>
    <property type="match status" value="1"/>
</dbReference>
<dbReference type="Pfam" id="PF00126">
    <property type="entry name" value="HTH_1"/>
    <property type="match status" value="1"/>
</dbReference>
<comment type="similarity">
    <text evidence="1">Belongs to the LysR transcriptional regulatory family.</text>
</comment>
<feature type="domain" description="HTH lysR-type" evidence="6">
    <location>
        <begin position="5"/>
        <end position="62"/>
    </location>
</feature>
<protein>
    <submittedName>
        <fullName evidence="7">Glycine cleavage system transcriptional activator</fullName>
    </submittedName>
</protein>
<gene>
    <name evidence="7" type="primary">gcvA_3</name>
    <name evidence="7" type="ORF">PWN146_01860</name>
</gene>
<dbReference type="GO" id="GO:0003700">
    <property type="term" value="F:DNA-binding transcription factor activity"/>
    <property type="evidence" value="ECO:0007669"/>
    <property type="project" value="InterPro"/>
</dbReference>
<dbReference type="PANTHER" id="PTHR30537">
    <property type="entry name" value="HTH-TYPE TRANSCRIPTIONAL REGULATOR"/>
    <property type="match status" value="1"/>
</dbReference>
<evidence type="ECO:0000256" key="3">
    <source>
        <dbReference type="ARBA" id="ARBA00023015"/>
    </source>
</evidence>
<dbReference type="Gene3D" id="3.40.190.10">
    <property type="entry name" value="Periplasmic binding protein-like II"/>
    <property type="match status" value="2"/>
</dbReference>
<accession>A0A1C3HDQ9</accession>
<dbReference type="PROSITE" id="PS50931">
    <property type="entry name" value="HTH_LYSR"/>
    <property type="match status" value="1"/>
</dbReference>
<dbReference type="SUPFAM" id="SSF53850">
    <property type="entry name" value="Periplasmic binding protein-like II"/>
    <property type="match status" value="1"/>
</dbReference>
<evidence type="ECO:0000256" key="4">
    <source>
        <dbReference type="ARBA" id="ARBA00023125"/>
    </source>
</evidence>
<dbReference type="GO" id="GO:0006351">
    <property type="term" value="P:DNA-templated transcription"/>
    <property type="evidence" value="ECO:0007669"/>
    <property type="project" value="TreeGrafter"/>
</dbReference>
<evidence type="ECO:0000259" key="6">
    <source>
        <dbReference type="PROSITE" id="PS50931"/>
    </source>
</evidence>
<dbReference type="InterPro" id="IPR036390">
    <property type="entry name" value="WH_DNA-bd_sf"/>
</dbReference>
<dbReference type="FunFam" id="1.10.10.10:FF:000001">
    <property type="entry name" value="LysR family transcriptional regulator"/>
    <property type="match status" value="1"/>
</dbReference>
<reference evidence="7" key="1">
    <citation type="submission" date="2016-05" db="EMBL/GenBank/DDBJ databases">
        <authorList>
            <person name="Cock P.J.A."/>
            <person name="Cock P.J.A."/>
        </authorList>
    </citation>
    <scope>NUCLEOTIDE SEQUENCE</scope>
    <source>
        <strain evidence="7">PWN146_assembly</strain>
    </source>
</reference>
<keyword evidence="5" id="KW-0804">Transcription</keyword>
<dbReference type="InterPro" id="IPR058163">
    <property type="entry name" value="LysR-type_TF_proteobact-type"/>
</dbReference>
<dbReference type="AlphaFoldDB" id="A0A1C3HDQ9"/>
<dbReference type="InterPro" id="IPR036388">
    <property type="entry name" value="WH-like_DNA-bd_sf"/>
</dbReference>
<dbReference type="PRINTS" id="PR00039">
    <property type="entry name" value="HTHLYSR"/>
</dbReference>
<sequence length="289" mass="31781">MKKIHSLPHLSAFEAAARLGSFSAAADELFLTTGAVSRHIRSLEEQLGLKLFYRGHKSVRLTLAGENFSRTASRVISELFSAESALKASAGRQRLVVHSLPTFTMHWLMPKLAAFNEIHPEVAIDITTSTGAVDRNTPFDLAIRRDPAHFSGLKAIPFLQEESLLVCSQSYLRAMPVSAPGTLAGHTAIRIRAREDLWHSWLNTYPTALDASPPPLTLDHTFAAIQAAEDGLGLAVVPYLFCAKHLSSGRLVSPFPALTIRTGVYSLLLRDRDDEVVRKFAVWLQAFQA</sequence>
<evidence type="ECO:0000256" key="5">
    <source>
        <dbReference type="ARBA" id="ARBA00023163"/>
    </source>
</evidence>
<keyword evidence="2" id="KW-0678">Repressor</keyword>
<dbReference type="GO" id="GO:0043565">
    <property type="term" value="F:sequence-specific DNA binding"/>
    <property type="evidence" value="ECO:0007669"/>
    <property type="project" value="TreeGrafter"/>
</dbReference>
<dbReference type="Gene3D" id="1.10.10.10">
    <property type="entry name" value="Winged helix-like DNA-binding domain superfamily/Winged helix DNA-binding domain"/>
    <property type="match status" value="1"/>
</dbReference>
<dbReference type="InterPro" id="IPR000847">
    <property type="entry name" value="LysR_HTH_N"/>
</dbReference>
<dbReference type="SUPFAM" id="SSF46785">
    <property type="entry name" value="Winged helix' DNA-binding domain"/>
    <property type="match status" value="1"/>
</dbReference>
<keyword evidence="4" id="KW-0238">DNA-binding</keyword>
<name>A0A1C3HDQ9_SERMA</name>
<dbReference type="EMBL" id="LT575490">
    <property type="protein sequence ID" value="SAY43169.1"/>
    <property type="molecule type" value="Genomic_DNA"/>
</dbReference>
<proteinExistence type="inferred from homology"/>
<keyword evidence="3" id="KW-0805">Transcription regulation</keyword>
<evidence type="ECO:0000313" key="7">
    <source>
        <dbReference type="EMBL" id="SAY43169.1"/>
    </source>
</evidence>
<evidence type="ECO:0000256" key="2">
    <source>
        <dbReference type="ARBA" id="ARBA00022491"/>
    </source>
</evidence>